<evidence type="ECO:0000256" key="1">
    <source>
        <dbReference type="SAM" id="Coils"/>
    </source>
</evidence>
<dbReference type="Pfam" id="PF06424">
    <property type="entry name" value="PRP1_N"/>
    <property type="match status" value="1"/>
</dbReference>
<name>A0A7J7JYY1_BUGNE</name>
<proteinExistence type="predicted"/>
<comment type="caution">
    <text evidence="4">The sequence shown here is derived from an EMBL/GenBank/DDBJ whole genome shotgun (WGS) entry which is preliminary data.</text>
</comment>
<feature type="compositionally biased region" description="Acidic residues" evidence="2">
    <location>
        <begin position="67"/>
        <end position="78"/>
    </location>
</feature>
<gene>
    <name evidence="4" type="ORF">EB796_010515</name>
</gene>
<keyword evidence="1" id="KW-0175">Coiled coil</keyword>
<keyword evidence="5" id="KW-1185">Reference proteome</keyword>
<feature type="region of interest" description="Disordered" evidence="2">
    <location>
        <begin position="36"/>
        <end position="80"/>
    </location>
</feature>
<dbReference type="InterPro" id="IPR010491">
    <property type="entry name" value="PRP1_N"/>
</dbReference>
<sequence length="241" mass="27251">MSGIQQSFVSKKKKAFIGLNAPLGYVPGLGRGATGFTTRSDIGPAREATDVTDDRHPYFKPGKPKEDEPEEDLNDANFDEFTGYGGSICAKDPYEKDDEEADMIYEAIDKRMDEKRKERREQRFKEEVERFRQERPKIQQQFSDLKRKLSMVSENEWDAIPEVGDVRNKKQRNPRKEKYSAMSDSFLAKAVAAGEMSNAVDATEQLRGGLDTPGLSTPSDIDMKKIGQARNSLMDIKLSQL</sequence>
<dbReference type="AlphaFoldDB" id="A0A7J7JYY1"/>
<evidence type="ECO:0000256" key="2">
    <source>
        <dbReference type="SAM" id="MobiDB-lite"/>
    </source>
</evidence>
<evidence type="ECO:0000313" key="5">
    <source>
        <dbReference type="Proteomes" id="UP000593567"/>
    </source>
</evidence>
<feature type="domain" description="PRP1 splicing factor N-terminal" evidence="3">
    <location>
        <begin position="21"/>
        <end position="169"/>
    </location>
</feature>
<feature type="compositionally biased region" description="Basic and acidic residues" evidence="2">
    <location>
        <begin position="47"/>
        <end position="57"/>
    </location>
</feature>
<dbReference type="Proteomes" id="UP000593567">
    <property type="component" value="Unassembled WGS sequence"/>
</dbReference>
<dbReference type="EMBL" id="VXIV02001635">
    <property type="protein sequence ID" value="KAF6031157.1"/>
    <property type="molecule type" value="Genomic_DNA"/>
</dbReference>
<dbReference type="GO" id="GO:0000398">
    <property type="term" value="P:mRNA splicing, via spliceosome"/>
    <property type="evidence" value="ECO:0007669"/>
    <property type="project" value="InterPro"/>
</dbReference>
<evidence type="ECO:0000313" key="4">
    <source>
        <dbReference type="EMBL" id="KAF6031157.1"/>
    </source>
</evidence>
<dbReference type="OrthoDB" id="440128at2759"/>
<accession>A0A7J7JYY1</accession>
<evidence type="ECO:0000259" key="3">
    <source>
        <dbReference type="Pfam" id="PF06424"/>
    </source>
</evidence>
<feature type="coiled-coil region" evidence="1">
    <location>
        <begin position="114"/>
        <end position="148"/>
    </location>
</feature>
<protein>
    <submittedName>
        <fullName evidence="4">PRPF6</fullName>
    </submittedName>
</protein>
<organism evidence="4 5">
    <name type="scientific">Bugula neritina</name>
    <name type="common">Brown bryozoan</name>
    <name type="synonym">Sertularia neritina</name>
    <dbReference type="NCBI Taxonomy" id="10212"/>
    <lineage>
        <taxon>Eukaryota</taxon>
        <taxon>Metazoa</taxon>
        <taxon>Spiralia</taxon>
        <taxon>Lophotrochozoa</taxon>
        <taxon>Bryozoa</taxon>
        <taxon>Gymnolaemata</taxon>
        <taxon>Cheilostomatida</taxon>
        <taxon>Flustrina</taxon>
        <taxon>Buguloidea</taxon>
        <taxon>Bugulidae</taxon>
        <taxon>Bugula</taxon>
    </lineage>
</organism>
<reference evidence="4" key="1">
    <citation type="submission" date="2020-06" db="EMBL/GenBank/DDBJ databases">
        <title>Draft genome of Bugula neritina, a colonial animal packing powerful symbionts and potential medicines.</title>
        <authorList>
            <person name="Rayko M."/>
        </authorList>
    </citation>
    <scope>NUCLEOTIDE SEQUENCE [LARGE SCALE GENOMIC DNA]</scope>
    <source>
        <strain evidence="4">Kwan_BN1</strain>
    </source>
</reference>